<dbReference type="EMBL" id="FZOQ01000004">
    <property type="protein sequence ID" value="SNS30052.1"/>
    <property type="molecule type" value="Genomic_DNA"/>
</dbReference>
<name>A0A239DDD5_9BACT</name>
<keyword evidence="2" id="KW-1185">Reference proteome</keyword>
<dbReference type="Proteomes" id="UP000198432">
    <property type="component" value="Unassembled WGS sequence"/>
</dbReference>
<dbReference type="RefSeq" id="WP_089318349.1">
    <property type="nucleotide sequence ID" value="NZ_FZOQ01000004.1"/>
</dbReference>
<proteinExistence type="predicted"/>
<protein>
    <submittedName>
        <fullName evidence="1">Uncharacterized protein</fullName>
    </submittedName>
</protein>
<accession>A0A239DDD5</accession>
<dbReference type="AlphaFoldDB" id="A0A239DDD5"/>
<reference evidence="2" key="1">
    <citation type="submission" date="2017-06" db="EMBL/GenBank/DDBJ databases">
        <authorList>
            <person name="Varghese N."/>
            <person name="Submissions S."/>
        </authorList>
    </citation>
    <scope>NUCLEOTIDE SEQUENCE [LARGE SCALE GENOMIC DNA]</scope>
    <source>
        <strain evidence="2">NKM1</strain>
    </source>
</reference>
<evidence type="ECO:0000313" key="2">
    <source>
        <dbReference type="Proteomes" id="UP000198432"/>
    </source>
</evidence>
<gene>
    <name evidence="1" type="ORF">SAMN06296052_104167</name>
</gene>
<organism evidence="1 2">
    <name type="scientific">Pontibacter ummariensis</name>
    <dbReference type="NCBI Taxonomy" id="1610492"/>
    <lineage>
        <taxon>Bacteria</taxon>
        <taxon>Pseudomonadati</taxon>
        <taxon>Bacteroidota</taxon>
        <taxon>Cytophagia</taxon>
        <taxon>Cytophagales</taxon>
        <taxon>Hymenobacteraceae</taxon>
        <taxon>Pontibacter</taxon>
    </lineage>
</organism>
<sequence length="124" mass="14277">MVNTTQLRSLLKDMLQGKPGSLEDLQRLVCGPEVDTDLLTAPEQQVYKNFMLRHEESKGFEHFTVPELKLFILLLRKANAEAPERDILNRADLTTLSEEEIDTARTVLLQPWTKVMSRPSWLVK</sequence>
<evidence type="ECO:0000313" key="1">
    <source>
        <dbReference type="EMBL" id="SNS30052.1"/>
    </source>
</evidence>